<evidence type="ECO:0000313" key="3">
    <source>
        <dbReference type="Proteomes" id="UP000077363"/>
    </source>
</evidence>
<gene>
    <name evidence="2" type="ORF">SU48_06710</name>
</gene>
<keyword evidence="1" id="KW-0812">Transmembrane</keyword>
<keyword evidence="1" id="KW-1133">Transmembrane helix</keyword>
<evidence type="ECO:0000313" key="2">
    <source>
        <dbReference type="EMBL" id="ANE43509.1"/>
    </source>
</evidence>
<dbReference type="KEGG" id="dpu:SU48_06710"/>
<reference evidence="2 3" key="1">
    <citation type="submission" date="2015-01" db="EMBL/GenBank/DDBJ databases">
        <title>Deinococcus puniceus/DY1/ whole genome sequencing.</title>
        <authorList>
            <person name="Kim M.K."/>
            <person name="Srinivasan S."/>
            <person name="Lee J.-J."/>
        </authorList>
    </citation>
    <scope>NUCLEOTIDE SEQUENCE [LARGE SCALE GENOMIC DNA]</scope>
    <source>
        <strain evidence="2 3">DY1</strain>
    </source>
</reference>
<dbReference type="STRING" id="1182568.SU48_06710"/>
<sequence>MRVVAWILTLLLLVLGAGLAALTLGAFAALSAGAPLWLRSVGSLESAMSAGLGWADVPGFTRALVLAVLTSAVAALGAYIKPR</sequence>
<keyword evidence="3" id="KW-1185">Reference proteome</keyword>
<dbReference type="Proteomes" id="UP000077363">
    <property type="component" value="Chromosome"/>
</dbReference>
<dbReference type="AlphaFoldDB" id="A0A172T906"/>
<protein>
    <submittedName>
        <fullName evidence="2">Uncharacterized protein</fullName>
    </submittedName>
</protein>
<proteinExistence type="predicted"/>
<evidence type="ECO:0000256" key="1">
    <source>
        <dbReference type="SAM" id="Phobius"/>
    </source>
</evidence>
<dbReference type="RefSeq" id="WP_064014576.1">
    <property type="nucleotide sequence ID" value="NZ_CP011387.1"/>
</dbReference>
<feature type="transmembrane region" description="Helical" evidence="1">
    <location>
        <begin position="57"/>
        <end position="80"/>
    </location>
</feature>
<accession>A0A172T906</accession>
<organism evidence="2 3">
    <name type="scientific">Deinococcus puniceus</name>
    <dbReference type="NCBI Taxonomy" id="1182568"/>
    <lineage>
        <taxon>Bacteria</taxon>
        <taxon>Thermotogati</taxon>
        <taxon>Deinococcota</taxon>
        <taxon>Deinococci</taxon>
        <taxon>Deinococcales</taxon>
        <taxon>Deinococcaceae</taxon>
        <taxon>Deinococcus</taxon>
    </lineage>
</organism>
<keyword evidence="1" id="KW-0472">Membrane</keyword>
<name>A0A172T906_9DEIO</name>
<dbReference type="PATRIC" id="fig|1182568.3.peg.1397"/>
<dbReference type="EMBL" id="CP011387">
    <property type="protein sequence ID" value="ANE43509.1"/>
    <property type="molecule type" value="Genomic_DNA"/>
</dbReference>